<dbReference type="Proteomes" id="UP000198866">
    <property type="component" value="Unassembled WGS sequence"/>
</dbReference>
<dbReference type="EMBL" id="FNYE01000045">
    <property type="protein sequence ID" value="SEK09590.1"/>
    <property type="molecule type" value="Genomic_DNA"/>
</dbReference>
<name>A0A1H7ED84_9BURK</name>
<dbReference type="OrthoDB" id="9085269at2"/>
<reference evidence="4" key="1">
    <citation type="submission" date="2016-10" db="EMBL/GenBank/DDBJ databases">
        <authorList>
            <person name="Varghese N."/>
            <person name="Submissions S."/>
        </authorList>
    </citation>
    <scope>NUCLEOTIDE SEQUENCE [LARGE SCALE GENOMIC DNA]</scope>
    <source>
        <strain evidence="4">LMG 26031</strain>
    </source>
</reference>
<evidence type="ECO:0000313" key="3">
    <source>
        <dbReference type="EMBL" id="SEK09590.1"/>
    </source>
</evidence>
<protein>
    <submittedName>
        <fullName evidence="3">Uncharacterized protein</fullName>
    </submittedName>
</protein>
<accession>A0A1H7ED84</accession>
<keyword evidence="4" id="KW-1185">Reference proteome</keyword>
<keyword evidence="2" id="KW-0732">Signal</keyword>
<feature type="chain" id="PRO_5011474121" evidence="2">
    <location>
        <begin position="24"/>
        <end position="292"/>
    </location>
</feature>
<evidence type="ECO:0000313" key="4">
    <source>
        <dbReference type="Proteomes" id="UP000198866"/>
    </source>
</evidence>
<feature type="region of interest" description="Disordered" evidence="1">
    <location>
        <begin position="263"/>
        <end position="292"/>
    </location>
</feature>
<feature type="signal peptide" evidence="2">
    <location>
        <begin position="1"/>
        <end position="23"/>
    </location>
</feature>
<organism evidence="3 4">
    <name type="scientific">Paraburkholderia diazotrophica</name>
    <dbReference type="NCBI Taxonomy" id="667676"/>
    <lineage>
        <taxon>Bacteria</taxon>
        <taxon>Pseudomonadati</taxon>
        <taxon>Pseudomonadota</taxon>
        <taxon>Betaproteobacteria</taxon>
        <taxon>Burkholderiales</taxon>
        <taxon>Burkholderiaceae</taxon>
        <taxon>Paraburkholderia</taxon>
    </lineage>
</organism>
<dbReference type="AlphaFoldDB" id="A0A1H7ED84"/>
<proteinExistence type="predicted"/>
<sequence>MRRFASHAATLIIALAATALASAAIRSYPDVRPPPVDPAAATSADPGQADLEALFFRHGIDPDSNKARIIVAWVEKIRDDPVIATGIAGGAQSVGQIFLDPSARENLMSQGLVRLAPSDRLKYVQLVTKFLDELVPVNCFGLSNMRAVMNRVSLREMTDADVDQYFNLLFKVLLSDASNAPVPNPTPQQYAAAERQLTRMLVAELHGDQTNLARFASYTSNPSMATPSDACWATRVTLHAIIAMPDPERDFVLLRTIMPNGAYDASSRGQPDAPGTAAPLRAASQPGGADAP</sequence>
<evidence type="ECO:0000256" key="2">
    <source>
        <dbReference type="SAM" id="SignalP"/>
    </source>
</evidence>
<dbReference type="STRING" id="667676.SAMN05192539_104512"/>
<evidence type="ECO:0000256" key="1">
    <source>
        <dbReference type="SAM" id="MobiDB-lite"/>
    </source>
</evidence>
<dbReference type="RefSeq" id="WP_090873270.1">
    <property type="nucleotide sequence ID" value="NZ_FNYE01000045.1"/>
</dbReference>
<gene>
    <name evidence="3" type="ORF">SAMN05192539_104512</name>
</gene>